<dbReference type="PANTHER" id="PTHR42883:SF2">
    <property type="entry name" value="THYMIDYLYLTRANSFERASE"/>
    <property type="match status" value="1"/>
</dbReference>
<dbReference type="InterPro" id="IPR029044">
    <property type="entry name" value="Nucleotide-diphossugar_trans"/>
</dbReference>
<accession>A0A9D1X9L0</accession>
<dbReference type="AlphaFoldDB" id="A0A9D1X9L0"/>
<dbReference type="Proteomes" id="UP000886740">
    <property type="component" value="Unassembled WGS sequence"/>
</dbReference>
<protein>
    <submittedName>
        <fullName evidence="2">NDP-sugar synthase</fullName>
    </submittedName>
</protein>
<organism evidence="2 3">
    <name type="scientific">Candidatus Parabacteroides intestinipullorum</name>
    <dbReference type="NCBI Taxonomy" id="2838723"/>
    <lineage>
        <taxon>Bacteria</taxon>
        <taxon>Pseudomonadati</taxon>
        <taxon>Bacteroidota</taxon>
        <taxon>Bacteroidia</taxon>
        <taxon>Bacteroidales</taxon>
        <taxon>Tannerellaceae</taxon>
        <taxon>Parabacteroides</taxon>
    </lineage>
</organism>
<dbReference type="InterPro" id="IPR005835">
    <property type="entry name" value="NTP_transferase_dom"/>
</dbReference>
<gene>
    <name evidence="2" type="ORF">H9977_10490</name>
</gene>
<evidence type="ECO:0000313" key="3">
    <source>
        <dbReference type="Proteomes" id="UP000886740"/>
    </source>
</evidence>
<proteinExistence type="predicted"/>
<sequence>MNYAIIAAGEGSRLAQEGVKWPKPLVRLNDTALIDRLIQIFLNNKATAIRVIVNEEMKEVQEHLRGLELPVPFHLLVKSTPSSLHSFYELCKDIESDEICLTTVDTIFREEEFGAYIDSFRKAKDLDGLMAVTDYIDDEKPLYVKTDKELRILNFLDKTDGECRYISGGIYCLRRPAIAALESAMGQGMSRLRNYQRHLVEKGLSLKAYPFSKIIDVDHAEDIAKAESFLKA</sequence>
<name>A0A9D1X9L0_9BACT</name>
<reference evidence="2" key="2">
    <citation type="submission" date="2021-04" db="EMBL/GenBank/DDBJ databases">
        <authorList>
            <person name="Gilroy R."/>
        </authorList>
    </citation>
    <scope>NUCLEOTIDE SEQUENCE</scope>
    <source>
        <strain evidence="2">ChiGjej6B6-14162</strain>
    </source>
</reference>
<dbReference type="PANTHER" id="PTHR42883">
    <property type="entry name" value="GLUCOSE-1-PHOSPHATE THYMIDYLTRANSFERASE"/>
    <property type="match status" value="1"/>
</dbReference>
<reference evidence="2" key="1">
    <citation type="journal article" date="2021" name="PeerJ">
        <title>Extensive microbial diversity within the chicken gut microbiome revealed by metagenomics and culture.</title>
        <authorList>
            <person name="Gilroy R."/>
            <person name="Ravi A."/>
            <person name="Getino M."/>
            <person name="Pursley I."/>
            <person name="Horton D.L."/>
            <person name="Alikhan N.F."/>
            <person name="Baker D."/>
            <person name="Gharbi K."/>
            <person name="Hall N."/>
            <person name="Watson M."/>
            <person name="Adriaenssens E.M."/>
            <person name="Foster-Nyarko E."/>
            <person name="Jarju S."/>
            <person name="Secka A."/>
            <person name="Antonio M."/>
            <person name="Oren A."/>
            <person name="Chaudhuri R.R."/>
            <person name="La Ragione R."/>
            <person name="Hildebrand F."/>
            <person name="Pallen M.J."/>
        </authorList>
    </citation>
    <scope>NUCLEOTIDE SEQUENCE</scope>
    <source>
        <strain evidence="2">ChiGjej6B6-14162</strain>
    </source>
</reference>
<dbReference type="Gene3D" id="3.90.550.10">
    <property type="entry name" value="Spore Coat Polysaccharide Biosynthesis Protein SpsA, Chain A"/>
    <property type="match status" value="1"/>
</dbReference>
<dbReference type="Pfam" id="PF00483">
    <property type="entry name" value="NTP_transferase"/>
    <property type="match status" value="1"/>
</dbReference>
<dbReference type="EMBL" id="DXEL01000071">
    <property type="protein sequence ID" value="HIX75443.1"/>
    <property type="molecule type" value="Genomic_DNA"/>
</dbReference>
<evidence type="ECO:0000313" key="2">
    <source>
        <dbReference type="EMBL" id="HIX75443.1"/>
    </source>
</evidence>
<feature type="domain" description="Nucleotidyl transferase" evidence="1">
    <location>
        <begin position="5"/>
        <end position="229"/>
    </location>
</feature>
<comment type="caution">
    <text evidence="2">The sequence shown here is derived from an EMBL/GenBank/DDBJ whole genome shotgun (WGS) entry which is preliminary data.</text>
</comment>
<dbReference type="SUPFAM" id="SSF53448">
    <property type="entry name" value="Nucleotide-diphospho-sugar transferases"/>
    <property type="match status" value="1"/>
</dbReference>
<evidence type="ECO:0000259" key="1">
    <source>
        <dbReference type="Pfam" id="PF00483"/>
    </source>
</evidence>